<dbReference type="AlphaFoldDB" id="A0A699HLP9"/>
<dbReference type="EMBL" id="BKCJ010184646">
    <property type="protein sequence ID" value="GEY51028.1"/>
    <property type="molecule type" value="Genomic_DNA"/>
</dbReference>
<sequence length="125" mass="14560">MDLPPRDQRYQYLRYEGLQYTDADIADFETRLARIYKRETASFGLYWAESARLILDKGDLSAYWIGISSVGDFLGAAPSYTLIRDSMLRLCHILIACSIARRSQCNTPKLGRCKIWVWECYFIDQ</sequence>
<reference evidence="1" key="1">
    <citation type="journal article" date="2019" name="Sci. Rep.">
        <title>Draft genome of Tanacetum cinerariifolium, the natural source of mosquito coil.</title>
        <authorList>
            <person name="Yamashiro T."/>
            <person name="Shiraishi A."/>
            <person name="Satake H."/>
            <person name="Nakayama K."/>
        </authorList>
    </citation>
    <scope>NUCLEOTIDE SEQUENCE</scope>
</reference>
<protein>
    <submittedName>
        <fullName evidence="1">Uncharacterized protein</fullName>
    </submittedName>
</protein>
<proteinExistence type="predicted"/>
<name>A0A699HLP9_TANCI</name>
<accession>A0A699HLP9</accession>
<organism evidence="1">
    <name type="scientific">Tanacetum cinerariifolium</name>
    <name type="common">Dalmatian daisy</name>
    <name type="synonym">Chrysanthemum cinerariifolium</name>
    <dbReference type="NCBI Taxonomy" id="118510"/>
    <lineage>
        <taxon>Eukaryota</taxon>
        <taxon>Viridiplantae</taxon>
        <taxon>Streptophyta</taxon>
        <taxon>Embryophyta</taxon>
        <taxon>Tracheophyta</taxon>
        <taxon>Spermatophyta</taxon>
        <taxon>Magnoliopsida</taxon>
        <taxon>eudicotyledons</taxon>
        <taxon>Gunneridae</taxon>
        <taxon>Pentapetalae</taxon>
        <taxon>asterids</taxon>
        <taxon>campanulids</taxon>
        <taxon>Asterales</taxon>
        <taxon>Asteraceae</taxon>
        <taxon>Asteroideae</taxon>
        <taxon>Anthemideae</taxon>
        <taxon>Anthemidinae</taxon>
        <taxon>Tanacetum</taxon>
    </lineage>
</organism>
<evidence type="ECO:0000313" key="1">
    <source>
        <dbReference type="EMBL" id="GEY51028.1"/>
    </source>
</evidence>
<comment type="caution">
    <text evidence="1">The sequence shown here is derived from an EMBL/GenBank/DDBJ whole genome shotgun (WGS) entry which is preliminary data.</text>
</comment>
<gene>
    <name evidence="1" type="ORF">Tci_423002</name>
</gene>